<dbReference type="SUPFAM" id="SSF49313">
    <property type="entry name" value="Cadherin-like"/>
    <property type="match status" value="1"/>
</dbReference>
<accession>A0ABU3ZU73</accession>
<dbReference type="SUPFAM" id="SSF56219">
    <property type="entry name" value="DNase I-like"/>
    <property type="match status" value="1"/>
</dbReference>
<evidence type="ECO:0000256" key="5">
    <source>
        <dbReference type="ARBA" id="ARBA00022837"/>
    </source>
</evidence>
<dbReference type="SMART" id="SM00237">
    <property type="entry name" value="Calx_beta"/>
    <property type="match status" value="2"/>
</dbReference>
<sequence>MASNVFINEIHYDNAGTDSGEFVEIAGLAGTDVTGWTVVLYNGSPSNRGTYSTQTLSGVIPDQQDGFGTISIAYPSNGIQNGNTAGTEPDGVALVDAAGNVVQFLSWEGSFVASNGPAAGMTSVDVGVLESGSENGTSIGLVGTGDSVDDFNWALIANATAGDANAGQSFGGGDPEPQPGALSIADASIVEGDSGAQQIVFTVSRSGGSAGAVSAAWTLALDGSADAADFAPGQPTSGTVSFADGATSAEIRLTVQGDTDFEGDDAFTLTLSDATGGATIADASAAGTIQNDDAAPPTPAADVFVNEIHYDNVGTDAGEAIEIAGAAGTDLSGYQIVFYNGSNTPDAAVVYDTLTLSGVIDDEGDGFGALSFARSGIQNGASDGFALVAPDGTVLQLLSYEGSFTAAAGTPAAGMTSTDIGVAQDPAPASGLTLQLTGAGSSAADFSWVANGTESFGSLNVGQSILPADGTGYLRVEDASLVEGDAGTSDMVFTVRRAGGQANEASVDYSVELTGTAGADDLGAGAVLSGTLTFAAGELVKQIIVPVQGDLVGEGNETLTVRLGATSGDVVIDRAEATGTIVNDDPIALAIGAIQGEGHASDYVGQVVTTTGIVTAVDSNGFYLQSATDDGNARTSDGIFVFTSNAPAVAVGDAASVQGTVAEYAADAQALSLTEIISPTVTVTSSGNALPDAVLIGEGGLLPPSQYLDDDGLGSYDPATDGIDFWEAMEGMRVTIDAPQVVSNTNSYGETDVVASHGAGATGLNDRGGITISPNADGTVDYNPEKIQIDDDSAVFAGFTPDYSIGDQLGSVTGVLNYSFDYYEVVVTEAVAVTSDVTLARETTSLSGDSNHLSLATYNLENLDPGDNKFDILADNIVYSLNAPDIVAVQEVQDADGAGTGSDLSGTITAQGLIDAIYAESGVRYAYVEIAPTEAGSTGGEPGGNIRNGFLYNVDRVSYVEGSAELITGAAYSGSRNPLAAQFSFAGETITAINVHFTSRGGSEPLWGDNQPAVAGGESARIAQAEGVKAYIQEHLADDPSLNMAVLGDFNGFYFEDFQTLLTDPAQGGMLTNLNTLLPAEERYSYMFEGNAQQLDNILVTGGLVSGAHYDAVHINAEFEGDRPTDHDPQLALLQLGAAPTDLVLDQASVAENLPAGSVVGTLSATDTANDVLTYALVDDAGGLFVVDAATGVITTTAALDHEAVAAYDIVARTTDSGGLSVDQGFTIAVEDVNEAPTAANDAVAVNEDATSANLWPTLLGNDSDPDGGDMLAISDVDTSGTLGSVIFDAATQQLRYVADNDVFDTLAPGVTLTDSFSYTVTDSQGLTSSATVTVTVTGIDDGIRRIGTIFSDTIRGTSGEDRLSGSLGNDKLYGLAGHDVIDGGIGNDRLEGGEGNDVLFGGLGNDILLGGDGDDILFGNLGDDVLTGGAGADAFHFGRAEGKDQILDFDVASDSIVLDDSIRLSRTKVQDVDHDGTKDLTLTFTQGTSVTLMGVSDAKAVDFAGTDYWSDNQPGVIGYLDMVGDFLHHFPTSADLHQFG</sequence>
<keyword evidence="5" id="KW-0106">Calcium</keyword>
<dbReference type="InterPro" id="IPR038081">
    <property type="entry name" value="CalX-like_sf"/>
</dbReference>
<dbReference type="CDD" id="cd04486">
    <property type="entry name" value="YhcR_OBF_like"/>
    <property type="match status" value="1"/>
</dbReference>
<dbReference type="SUPFAM" id="SSF141072">
    <property type="entry name" value="CalX-like"/>
    <property type="match status" value="2"/>
</dbReference>
<dbReference type="PANTHER" id="PTHR42834:SF1">
    <property type="entry name" value="ENDONUCLEASE_EXONUCLEASE_PHOSPHATASE FAMILY PROTEIN (AFU_ORTHOLOGUE AFUA_3G09210)"/>
    <property type="match status" value="1"/>
</dbReference>
<dbReference type="Gene3D" id="3.60.10.10">
    <property type="entry name" value="Endonuclease/exonuclease/phosphatase"/>
    <property type="match status" value="1"/>
</dbReference>
<dbReference type="Proteomes" id="UP001185984">
    <property type="component" value="Unassembled WGS sequence"/>
</dbReference>
<reference evidence="11" key="1">
    <citation type="journal article" date="2022" name="J Environ Chem Eng">
        <title>Biodegradation of petroleum oil using a constructed nonpathogenic and heavy metal-tolerant bacterial consortium isolated from marine sponges.</title>
        <authorList>
            <person name="Dechsakulwatana C."/>
            <person name="Rungsihiranrut A."/>
            <person name="Muangchinda C."/>
            <person name="Ningthoujam R."/>
            <person name="Klankeo P."/>
            <person name="Pinyakong O."/>
        </authorList>
    </citation>
    <scope>NUCLEOTIDE SEQUENCE [LARGE SCALE GENOMIC DNA]</scope>
    <source>
        <strain evidence="11">MO2-4</strain>
    </source>
</reference>
<dbReference type="EMBL" id="JAPTHD010000001">
    <property type="protein sequence ID" value="MDV5823074.1"/>
    <property type="molecule type" value="Genomic_DNA"/>
</dbReference>
<evidence type="ECO:0000256" key="1">
    <source>
        <dbReference type="ARBA" id="ARBA00004370"/>
    </source>
</evidence>
<dbReference type="InterPro" id="IPR003995">
    <property type="entry name" value="RTX_toxin_determinant-A"/>
</dbReference>
<evidence type="ECO:0000313" key="10">
    <source>
        <dbReference type="EMBL" id="MDV5823074.1"/>
    </source>
</evidence>
<dbReference type="PROSITE" id="PS50268">
    <property type="entry name" value="CADHERIN_2"/>
    <property type="match status" value="1"/>
</dbReference>
<evidence type="ECO:0000313" key="11">
    <source>
        <dbReference type="Proteomes" id="UP001185984"/>
    </source>
</evidence>
<evidence type="ECO:0000259" key="9">
    <source>
        <dbReference type="PROSITE" id="PS51841"/>
    </source>
</evidence>
<dbReference type="Gene3D" id="2.60.40.2030">
    <property type="match status" value="2"/>
</dbReference>
<keyword evidence="2" id="KW-0800">Toxin</keyword>
<dbReference type="CDD" id="cd11304">
    <property type="entry name" value="Cadherin_repeat"/>
    <property type="match status" value="1"/>
</dbReference>
<comment type="subcellular location">
    <subcellularLocation>
        <location evidence="1">Membrane</location>
    </subcellularLocation>
</comment>
<organism evidence="10 11">
    <name type="scientific">Sphingobium naphthae</name>
    <dbReference type="NCBI Taxonomy" id="1886786"/>
    <lineage>
        <taxon>Bacteria</taxon>
        <taxon>Pseudomonadati</taxon>
        <taxon>Pseudomonadota</taxon>
        <taxon>Alphaproteobacteria</taxon>
        <taxon>Sphingomonadales</taxon>
        <taxon>Sphingomonadaceae</taxon>
        <taxon>Sphingobium</taxon>
    </lineage>
</organism>
<keyword evidence="3" id="KW-0732">Signal</keyword>
<name>A0ABU3ZU73_9SPHN</name>
<dbReference type="InterPro" id="IPR018511">
    <property type="entry name" value="Hemolysin-typ_Ca-bd_CS"/>
</dbReference>
<protein>
    <submittedName>
        <fullName evidence="10">Ig-like domain-containing protein</fullName>
    </submittedName>
</protein>
<dbReference type="InterPro" id="IPR011049">
    <property type="entry name" value="Serralysin-like_metalloprot_C"/>
</dbReference>
<evidence type="ECO:0000256" key="6">
    <source>
        <dbReference type="ARBA" id="ARBA00023026"/>
    </source>
</evidence>
<comment type="caution">
    <text evidence="10">The sequence shown here is derived from an EMBL/GenBank/DDBJ whole genome shotgun (WGS) entry which is preliminary data.</text>
</comment>
<gene>
    <name evidence="10" type="ORF">O0R41_05615</name>
</gene>
<dbReference type="PROSITE" id="PS51841">
    <property type="entry name" value="LTD"/>
    <property type="match status" value="1"/>
</dbReference>
<dbReference type="PANTHER" id="PTHR42834">
    <property type="entry name" value="ENDONUCLEASE/EXONUCLEASE/PHOSPHATASE FAMILY PROTEIN (AFU_ORTHOLOGUE AFUA_3G09210)"/>
    <property type="match status" value="1"/>
</dbReference>
<dbReference type="Pfam" id="PF03160">
    <property type="entry name" value="Calx-beta"/>
    <property type="match status" value="2"/>
</dbReference>
<dbReference type="PROSITE" id="PS00330">
    <property type="entry name" value="HEMOLYSIN_CALCIUM"/>
    <property type="match status" value="2"/>
</dbReference>
<dbReference type="Pfam" id="PF17963">
    <property type="entry name" value="Big_9"/>
    <property type="match status" value="1"/>
</dbReference>
<keyword evidence="11" id="KW-1185">Reference proteome</keyword>
<dbReference type="InterPro" id="IPR015919">
    <property type="entry name" value="Cadherin-like_sf"/>
</dbReference>
<evidence type="ECO:0000256" key="3">
    <source>
        <dbReference type="ARBA" id="ARBA00022729"/>
    </source>
</evidence>
<dbReference type="PRINTS" id="PR01488">
    <property type="entry name" value="RTXTOXINA"/>
</dbReference>
<dbReference type="SMART" id="SM00112">
    <property type="entry name" value="CA"/>
    <property type="match status" value="1"/>
</dbReference>
<dbReference type="Gene3D" id="2.150.10.10">
    <property type="entry name" value="Serralysin-like metalloprotease, C-terminal"/>
    <property type="match status" value="2"/>
</dbReference>
<dbReference type="PRINTS" id="PR00313">
    <property type="entry name" value="CABNDNGRPT"/>
</dbReference>
<proteinExistence type="predicted"/>
<dbReference type="NCBIfam" id="TIGR01965">
    <property type="entry name" value="VCBS_repeat"/>
    <property type="match status" value="1"/>
</dbReference>
<dbReference type="InterPro" id="IPR010221">
    <property type="entry name" value="VCBS_dom"/>
</dbReference>
<evidence type="ECO:0000256" key="2">
    <source>
        <dbReference type="ARBA" id="ARBA00022656"/>
    </source>
</evidence>
<keyword evidence="6" id="KW-0843">Virulence</keyword>
<dbReference type="Pfam" id="PF00028">
    <property type="entry name" value="Cadherin"/>
    <property type="match status" value="1"/>
</dbReference>
<evidence type="ECO:0000256" key="4">
    <source>
        <dbReference type="ARBA" id="ARBA00022737"/>
    </source>
</evidence>
<dbReference type="InterPro" id="IPR001343">
    <property type="entry name" value="Hemolysn_Ca-bd"/>
</dbReference>
<feature type="domain" description="Cadherin" evidence="8">
    <location>
        <begin position="1148"/>
        <end position="1239"/>
    </location>
</feature>
<evidence type="ECO:0000259" key="8">
    <source>
        <dbReference type="PROSITE" id="PS50268"/>
    </source>
</evidence>
<evidence type="ECO:0000256" key="7">
    <source>
        <dbReference type="ARBA" id="ARBA00023136"/>
    </source>
</evidence>
<dbReference type="Gene3D" id="2.60.40.60">
    <property type="entry name" value="Cadherins"/>
    <property type="match status" value="1"/>
</dbReference>
<feature type="domain" description="LTD" evidence="9">
    <location>
        <begin position="1"/>
        <end position="109"/>
    </location>
</feature>
<dbReference type="InterPro" id="IPR001322">
    <property type="entry name" value="Lamin_tail_dom"/>
</dbReference>
<dbReference type="InterPro" id="IPR003644">
    <property type="entry name" value="Calx_beta"/>
</dbReference>
<dbReference type="InterPro" id="IPR036691">
    <property type="entry name" value="Endo/exonu/phosph_ase_sf"/>
</dbReference>
<dbReference type="RefSeq" id="WP_317516099.1">
    <property type="nucleotide sequence ID" value="NZ_JAPTHD010000001.1"/>
</dbReference>
<keyword evidence="7" id="KW-0472">Membrane</keyword>
<dbReference type="InterPro" id="IPR002126">
    <property type="entry name" value="Cadherin-like_dom"/>
</dbReference>
<dbReference type="SUPFAM" id="SSF51120">
    <property type="entry name" value="beta-Roll"/>
    <property type="match status" value="1"/>
</dbReference>
<keyword evidence="4" id="KW-0677">Repeat</keyword>
<dbReference type="Pfam" id="PF00353">
    <property type="entry name" value="HemolysinCabind"/>
    <property type="match status" value="2"/>
</dbReference>